<protein>
    <submittedName>
        <fullName evidence="3">Fimbrillin family protein</fullName>
    </submittedName>
</protein>
<dbReference type="Pfam" id="PF13149">
    <property type="entry name" value="Mfa_like_1"/>
    <property type="match status" value="1"/>
</dbReference>
<dbReference type="Gene3D" id="2.60.40.2620">
    <property type="entry name" value="Fimbrillin-like"/>
    <property type="match status" value="1"/>
</dbReference>
<dbReference type="PROSITE" id="PS51257">
    <property type="entry name" value="PROKAR_LIPOPROTEIN"/>
    <property type="match status" value="1"/>
</dbReference>
<gene>
    <name evidence="2" type="ORF">BcellWH2_02812</name>
    <name evidence="3" type="ORF">F2Y81_25440</name>
</gene>
<dbReference type="STRING" id="246787.BcellWH2_02812"/>
<dbReference type="CDD" id="cd13120">
    <property type="entry name" value="BF2867_like_N"/>
    <property type="match status" value="1"/>
</dbReference>
<evidence type="ECO:0000256" key="1">
    <source>
        <dbReference type="SAM" id="SignalP"/>
    </source>
</evidence>
<proteinExistence type="predicted"/>
<dbReference type="EMBL" id="CP012801">
    <property type="protein sequence ID" value="ALJ60051.1"/>
    <property type="molecule type" value="Genomic_DNA"/>
</dbReference>
<evidence type="ECO:0000313" key="3">
    <source>
        <dbReference type="EMBL" id="KAA5412579.1"/>
    </source>
</evidence>
<evidence type="ECO:0000313" key="5">
    <source>
        <dbReference type="Proteomes" id="UP000448877"/>
    </source>
</evidence>
<dbReference type="GeneID" id="66305852"/>
<organism evidence="2 4">
    <name type="scientific">Bacteroides cellulosilyticus</name>
    <dbReference type="NCBI Taxonomy" id="246787"/>
    <lineage>
        <taxon>Bacteria</taxon>
        <taxon>Pseudomonadati</taxon>
        <taxon>Bacteroidota</taxon>
        <taxon>Bacteroidia</taxon>
        <taxon>Bacteroidales</taxon>
        <taxon>Bacteroidaceae</taxon>
        <taxon>Bacteroides</taxon>
    </lineage>
</organism>
<dbReference type="EMBL" id="VVYV01000066">
    <property type="protein sequence ID" value="KAA5412579.1"/>
    <property type="molecule type" value="Genomic_DNA"/>
</dbReference>
<reference evidence="2 4" key="1">
    <citation type="journal article" date="2015" name="Science">
        <title>Genetic determinants of in vivo fitness and diet responsiveness in multiple human gut Bacteroides.</title>
        <authorList>
            <person name="Wu M."/>
            <person name="McNulty N.P."/>
            <person name="Rodionov D.A."/>
            <person name="Khoroshkin M.S."/>
            <person name="Griffin N.W."/>
            <person name="Cheng J."/>
            <person name="Latreille P."/>
            <person name="Kerstetter R.A."/>
            <person name="Terrapon N."/>
            <person name="Henrissat B."/>
            <person name="Osterman A.L."/>
            <person name="Gordon J.I."/>
        </authorList>
    </citation>
    <scope>NUCLEOTIDE SEQUENCE [LARGE SCALE GENOMIC DNA]</scope>
    <source>
        <strain evidence="2 4">WH2</strain>
    </source>
</reference>
<reference evidence="3 5" key="2">
    <citation type="journal article" date="2019" name="Nat. Med.">
        <title>A library of human gut bacterial isolates paired with longitudinal multiomics data enables mechanistic microbiome research.</title>
        <authorList>
            <person name="Poyet M."/>
            <person name="Groussin M."/>
            <person name="Gibbons S.M."/>
            <person name="Avila-Pacheco J."/>
            <person name="Jiang X."/>
            <person name="Kearney S.M."/>
            <person name="Perrotta A.R."/>
            <person name="Berdy B."/>
            <person name="Zhao S."/>
            <person name="Lieberman T.D."/>
            <person name="Swanson P.K."/>
            <person name="Smith M."/>
            <person name="Roesemann S."/>
            <person name="Alexander J.E."/>
            <person name="Rich S.A."/>
            <person name="Livny J."/>
            <person name="Vlamakis H."/>
            <person name="Clish C."/>
            <person name="Bullock K."/>
            <person name="Deik A."/>
            <person name="Scott J."/>
            <person name="Pierce K.A."/>
            <person name="Xavier R.J."/>
            <person name="Alm E.J."/>
        </authorList>
    </citation>
    <scope>NUCLEOTIDE SEQUENCE [LARGE SCALE GENOMIC DNA]</scope>
    <source>
        <strain evidence="3 5">BIOML-A6</strain>
    </source>
</reference>
<feature type="signal peptide" evidence="1">
    <location>
        <begin position="1"/>
        <end position="21"/>
    </location>
</feature>
<evidence type="ECO:0000313" key="4">
    <source>
        <dbReference type="Proteomes" id="UP000061809"/>
    </source>
</evidence>
<dbReference type="Proteomes" id="UP000061809">
    <property type="component" value="Chromosome"/>
</dbReference>
<feature type="chain" id="PRO_5013460216" evidence="1">
    <location>
        <begin position="22"/>
        <end position="385"/>
    </location>
</feature>
<dbReference type="RefSeq" id="WP_007216507.1">
    <property type="nucleotide sequence ID" value="NZ_CABMLT010000003.1"/>
</dbReference>
<sequence length="385" mass="43125">MKKIQSILVIALGVCAMLTSCQELDTPINNIPTIETGEATEITATSALLSFKSENGKADCSLVYILSTSPDMNDVWESESNYIKDLIPNTTYYYMAALRSTTDGKNNEVRGEVKSFTTLSSIRLISVTSTSWDGSQEEYNPDMLGTYLFYTASPSIYQGHGNMYVEKNVIDGKIGWKLPQEIFPANTNLKMCAYFPYQKGNSEEYMIPFGTYKYDEDVLWGTSNTLNEQTPDASIQMQHTMARVIFSITGTANVLETTIITDFMLANRNEASGIPTYGYLNIYTGNFENFTYELPITRSTNFHPTDVAKDIEVLMFPAEFSNEAALLTLKTENGHELSVNLPQARWEAGHQYTYPIIYDEAHITIGDVVVEDWNNNKGGDITIND</sequence>
<dbReference type="InterPro" id="IPR042278">
    <property type="entry name" value="Mfa-like_1_N"/>
</dbReference>
<name>A0A0N7IFF4_9BACE</name>
<dbReference type="InterPro" id="IPR025049">
    <property type="entry name" value="Mfa-like_1"/>
</dbReference>
<dbReference type="KEGG" id="bcel:BcellWH2_02812"/>
<dbReference type="PATRIC" id="fig|246787.4.peg.2904"/>
<dbReference type="Proteomes" id="UP000448877">
    <property type="component" value="Unassembled WGS sequence"/>
</dbReference>
<evidence type="ECO:0000313" key="2">
    <source>
        <dbReference type="EMBL" id="ALJ60051.1"/>
    </source>
</evidence>
<accession>A0A0N7IFF4</accession>
<dbReference type="AlphaFoldDB" id="A0A0N7IFF4"/>
<dbReference type="CDD" id="cd13121">
    <property type="entry name" value="BF2867_like_C"/>
    <property type="match status" value="1"/>
</dbReference>
<keyword evidence="1" id="KW-0732">Signal</keyword>
<dbReference type="Gene3D" id="2.60.40.2630">
    <property type="match status" value="1"/>
</dbReference>